<organism evidence="6 7">
    <name type="scientific">Olivibacter domesticus</name>
    <name type="common">Pseudosphingobacterium domesticum</name>
    <dbReference type="NCBI Taxonomy" id="407022"/>
    <lineage>
        <taxon>Bacteria</taxon>
        <taxon>Pseudomonadati</taxon>
        <taxon>Bacteroidota</taxon>
        <taxon>Sphingobacteriia</taxon>
        <taxon>Sphingobacteriales</taxon>
        <taxon>Sphingobacteriaceae</taxon>
        <taxon>Olivibacter</taxon>
    </lineage>
</organism>
<evidence type="ECO:0000256" key="3">
    <source>
        <dbReference type="ARBA" id="ARBA00022679"/>
    </source>
</evidence>
<accession>A0A1H7VL30</accession>
<proteinExistence type="inferred from homology"/>
<reference evidence="7" key="1">
    <citation type="submission" date="2016-10" db="EMBL/GenBank/DDBJ databases">
        <authorList>
            <person name="Varghese N."/>
            <person name="Submissions S."/>
        </authorList>
    </citation>
    <scope>NUCLEOTIDE SEQUENCE [LARGE SCALE GENOMIC DNA]</scope>
    <source>
        <strain evidence="7">DSM 18733</strain>
    </source>
</reference>
<dbReference type="Proteomes" id="UP000199421">
    <property type="component" value="Unassembled WGS sequence"/>
</dbReference>
<dbReference type="InterPro" id="IPR029044">
    <property type="entry name" value="Nucleotide-diphossugar_trans"/>
</dbReference>
<feature type="transmembrane region" description="Helical" evidence="4">
    <location>
        <begin position="321"/>
        <end position="339"/>
    </location>
</feature>
<evidence type="ECO:0000256" key="1">
    <source>
        <dbReference type="ARBA" id="ARBA00006739"/>
    </source>
</evidence>
<dbReference type="AlphaFoldDB" id="A0A1H7VL30"/>
<keyword evidence="3 6" id="KW-0808">Transferase</keyword>
<evidence type="ECO:0000256" key="4">
    <source>
        <dbReference type="SAM" id="Phobius"/>
    </source>
</evidence>
<feature type="transmembrane region" description="Helical" evidence="4">
    <location>
        <begin position="351"/>
        <end position="370"/>
    </location>
</feature>
<keyword evidence="7" id="KW-1185">Reference proteome</keyword>
<keyword evidence="4" id="KW-0812">Transmembrane</keyword>
<feature type="transmembrane region" description="Helical" evidence="4">
    <location>
        <begin position="292"/>
        <end position="315"/>
    </location>
</feature>
<keyword evidence="4" id="KW-1133">Transmembrane helix</keyword>
<dbReference type="EMBL" id="FOAF01000007">
    <property type="protein sequence ID" value="SEM09982.1"/>
    <property type="molecule type" value="Genomic_DNA"/>
</dbReference>
<feature type="transmembrane region" description="Helical" evidence="4">
    <location>
        <begin position="12"/>
        <end position="31"/>
    </location>
</feature>
<gene>
    <name evidence="6" type="ORF">SAMN05661044_04241</name>
</gene>
<dbReference type="InterPro" id="IPR001173">
    <property type="entry name" value="Glyco_trans_2-like"/>
</dbReference>
<name>A0A1H7VL30_OLID1</name>
<dbReference type="SUPFAM" id="SSF53448">
    <property type="entry name" value="Nucleotide-diphospho-sugar transferases"/>
    <property type="match status" value="1"/>
</dbReference>
<keyword evidence="2" id="KW-0328">Glycosyltransferase</keyword>
<dbReference type="Pfam" id="PF00535">
    <property type="entry name" value="Glycos_transf_2"/>
    <property type="match status" value="1"/>
</dbReference>
<sequence length="385" mass="43804">MSLKLTSLVAQIISWITAVLSIYYIYILLYLRKGWQKIPIHTPYTSKDVKTKVSVLIAARNEADNISKTIEAVIAQNYPKELFELIVVDDHSTDNTSLIIASYADRGVRLIQLNEREKLNSYKKKAISKAIAVAKGELMVATDADCYMGDNWLRSIVTLYEQKGYKLISSPVLYYQEKNYFERLQALEFLYLIGLGAASIGINKPSTCNGANLAYRRDVFYELGGFQGIDDLASGDDELFLHKVAEKYPAGIGFCKAREAVVFTEAKENLRAFIRQRKRWASKSTRYKNKAIVVLGVSIWLFNVMILLNAILSLFFHEFGYILLFSLFAKIGVELLFLLPLTGFVNRKKLLFNLPLLSMLHVLYIIYIGIAGNTGKYYWKGRMVK</sequence>
<keyword evidence="4" id="KW-0472">Membrane</keyword>
<dbReference type="Gene3D" id="3.90.550.10">
    <property type="entry name" value="Spore Coat Polysaccharide Biosynthesis Protein SpsA, Chain A"/>
    <property type="match status" value="1"/>
</dbReference>
<feature type="domain" description="Glycosyltransferase 2-like" evidence="5">
    <location>
        <begin position="54"/>
        <end position="223"/>
    </location>
</feature>
<comment type="similarity">
    <text evidence="1">Belongs to the glycosyltransferase 2 family.</text>
</comment>
<evidence type="ECO:0000313" key="7">
    <source>
        <dbReference type="Proteomes" id="UP000199421"/>
    </source>
</evidence>
<dbReference type="PANTHER" id="PTHR43630:SF1">
    <property type="entry name" value="POLY-BETA-1,6-N-ACETYL-D-GLUCOSAMINE SYNTHASE"/>
    <property type="match status" value="1"/>
</dbReference>
<dbReference type="CDD" id="cd04192">
    <property type="entry name" value="GT_2_like_e"/>
    <property type="match status" value="1"/>
</dbReference>
<evidence type="ECO:0000259" key="5">
    <source>
        <dbReference type="Pfam" id="PF00535"/>
    </source>
</evidence>
<dbReference type="GO" id="GO:0016757">
    <property type="term" value="F:glycosyltransferase activity"/>
    <property type="evidence" value="ECO:0007669"/>
    <property type="project" value="UniProtKB-KW"/>
</dbReference>
<dbReference type="PANTHER" id="PTHR43630">
    <property type="entry name" value="POLY-BETA-1,6-N-ACETYL-D-GLUCOSAMINE SYNTHASE"/>
    <property type="match status" value="1"/>
</dbReference>
<dbReference type="STRING" id="407022.SAMN05661044_04241"/>
<evidence type="ECO:0000256" key="2">
    <source>
        <dbReference type="ARBA" id="ARBA00022676"/>
    </source>
</evidence>
<evidence type="ECO:0000313" key="6">
    <source>
        <dbReference type="EMBL" id="SEM09982.1"/>
    </source>
</evidence>
<protein>
    <submittedName>
        <fullName evidence="6">Glycosyltransferase, catalytic subunit of cellulose synthase and poly-beta-1,6-N-acetylglucosamine synthase</fullName>
    </submittedName>
</protein>